<dbReference type="RefSeq" id="WP_083383833.1">
    <property type="nucleotide sequence ID" value="NZ_JOEF01000022.1"/>
</dbReference>
<dbReference type="EMBL" id="LT629701">
    <property type="protein sequence ID" value="SDN73641.1"/>
    <property type="molecule type" value="Genomic_DNA"/>
</dbReference>
<reference evidence="2 3" key="1">
    <citation type="submission" date="2016-10" db="EMBL/GenBank/DDBJ databases">
        <authorList>
            <person name="de Groot N.N."/>
        </authorList>
    </citation>
    <scope>NUCLEOTIDE SEQUENCE [LARGE SCALE GENOMIC DNA]</scope>
    <source>
        <strain evidence="2 3">DSM 44149</strain>
    </source>
</reference>
<keyword evidence="3" id="KW-1185">Reference proteome</keyword>
<evidence type="ECO:0000313" key="2">
    <source>
        <dbReference type="EMBL" id="SDN73641.1"/>
    </source>
</evidence>
<feature type="transmembrane region" description="Helical" evidence="1">
    <location>
        <begin position="12"/>
        <end position="30"/>
    </location>
</feature>
<gene>
    <name evidence="2" type="ORF">SAMN04489726_7995</name>
</gene>
<dbReference type="STRING" id="211114.SAMN04489726_7995"/>
<sequence length="80" mass="7964">MWVRIPAPSTALLSNLLGLLGLAGIVVAAGGLTGNWWVSLLVGSVFLVGLSYVAHVAAANADAPPAAGEHPAARPIGRVA</sequence>
<dbReference type="AlphaFoldDB" id="A0A1H0DUG5"/>
<protein>
    <submittedName>
        <fullName evidence="2">Uncharacterized protein</fullName>
    </submittedName>
</protein>
<feature type="transmembrane region" description="Helical" evidence="1">
    <location>
        <begin position="36"/>
        <end position="54"/>
    </location>
</feature>
<evidence type="ECO:0000313" key="3">
    <source>
        <dbReference type="Proteomes" id="UP000183376"/>
    </source>
</evidence>
<keyword evidence="1" id="KW-1133">Transmembrane helix</keyword>
<evidence type="ECO:0000256" key="1">
    <source>
        <dbReference type="SAM" id="Phobius"/>
    </source>
</evidence>
<organism evidence="2 3">
    <name type="scientific">Allokutzneria albata</name>
    <name type="common">Kibdelosporangium albatum</name>
    <dbReference type="NCBI Taxonomy" id="211114"/>
    <lineage>
        <taxon>Bacteria</taxon>
        <taxon>Bacillati</taxon>
        <taxon>Actinomycetota</taxon>
        <taxon>Actinomycetes</taxon>
        <taxon>Pseudonocardiales</taxon>
        <taxon>Pseudonocardiaceae</taxon>
        <taxon>Allokutzneria</taxon>
    </lineage>
</organism>
<keyword evidence="1" id="KW-0472">Membrane</keyword>
<dbReference type="Proteomes" id="UP000183376">
    <property type="component" value="Chromosome I"/>
</dbReference>
<keyword evidence="1" id="KW-0812">Transmembrane</keyword>
<accession>A0A1H0DUG5</accession>
<name>A0A1H0DUG5_ALLAB</name>
<proteinExistence type="predicted"/>